<sequence>MFLLILSNFSLDFDSKLTPFKFSIIKLNDQLFMFFLLL</sequence>
<evidence type="ECO:0000313" key="1">
    <source>
        <dbReference type="EMBL" id="EJW97220.1"/>
    </source>
</evidence>
<reference evidence="1" key="1">
    <citation type="journal article" date="2012" name="PLoS ONE">
        <title>Gene sets for utilization of primary and secondary nutrition supplies in the distal gut of endangered iberian lynx.</title>
        <authorList>
            <person name="Alcaide M."/>
            <person name="Messina E."/>
            <person name="Richter M."/>
            <person name="Bargiela R."/>
            <person name="Peplies J."/>
            <person name="Huws S.A."/>
            <person name="Newbold C.J."/>
            <person name="Golyshin P.N."/>
            <person name="Simon M.A."/>
            <person name="Lopez G."/>
            <person name="Yakimov M.M."/>
            <person name="Ferrer M."/>
        </authorList>
    </citation>
    <scope>NUCLEOTIDE SEQUENCE</scope>
</reference>
<dbReference type="EMBL" id="AMCI01004876">
    <property type="protein sequence ID" value="EJW97220.1"/>
    <property type="molecule type" value="Genomic_DNA"/>
</dbReference>
<name>J9CBB7_9ZZZZ</name>
<accession>J9CBB7</accession>
<comment type="caution">
    <text evidence="1">The sequence shown here is derived from an EMBL/GenBank/DDBJ whole genome shotgun (WGS) entry which is preliminary data.</text>
</comment>
<dbReference type="AlphaFoldDB" id="J9CBB7"/>
<proteinExistence type="predicted"/>
<protein>
    <submittedName>
        <fullName evidence="1">Uncharacterized protein</fullName>
    </submittedName>
</protein>
<gene>
    <name evidence="1" type="ORF">EVA_14674</name>
</gene>
<organism evidence="1">
    <name type="scientific">gut metagenome</name>
    <dbReference type="NCBI Taxonomy" id="749906"/>
    <lineage>
        <taxon>unclassified sequences</taxon>
        <taxon>metagenomes</taxon>
        <taxon>organismal metagenomes</taxon>
    </lineage>
</organism>